<dbReference type="InterPro" id="IPR003593">
    <property type="entry name" value="AAA+_ATPase"/>
</dbReference>
<evidence type="ECO:0000313" key="11">
    <source>
        <dbReference type="Proteomes" id="UP000555552"/>
    </source>
</evidence>
<sequence length="360" mass="38413">MTSPVHGSAGSHAAGTRTDDATATSSPRTGAPVLEVEDLRVEFRSRGPVVNAVNGVSYAIAPGETMAILGESGCGKSVSAQAIMGILDVPPAHITGAIRFEGRDMLQMGAEDQRKIRGPGVSMIFQDALSALNPVYSVGDQIGEMFRAHRGTSKKEAKDRAVELMDRVRIPAARQRVDDYPHQFSGGMRQRVMIAMALALDPKVLIADEPTTALDVTVQAQVMDLLKDLQRDTGMGLILITHDLGVVNEVADRVAVMYAGKVVETGTIDDVFTRPAHPYTRGLMSSIPVLDGKGQRLNPIVGAPPSLARIPPGCSFHPRCPMARRGDGGRPDCTSDVPPLREVAAGRRAACHYSEELLHG</sequence>
<keyword evidence="3" id="KW-0813">Transport</keyword>
<dbReference type="CDD" id="cd03257">
    <property type="entry name" value="ABC_NikE_OppD_transporters"/>
    <property type="match status" value="1"/>
</dbReference>
<evidence type="ECO:0000256" key="8">
    <source>
        <dbReference type="SAM" id="MobiDB-lite"/>
    </source>
</evidence>
<keyword evidence="7" id="KW-0472">Membrane</keyword>
<dbReference type="AlphaFoldDB" id="A0A849BFZ0"/>
<comment type="subcellular location">
    <subcellularLocation>
        <location evidence="1">Cell membrane</location>
        <topology evidence="1">Peripheral membrane protein</topology>
    </subcellularLocation>
</comment>
<dbReference type="InterPro" id="IPR050388">
    <property type="entry name" value="ABC_Ni/Peptide_Import"/>
</dbReference>
<keyword evidence="4" id="KW-1003">Cell membrane</keyword>
<evidence type="ECO:0000256" key="3">
    <source>
        <dbReference type="ARBA" id="ARBA00022448"/>
    </source>
</evidence>
<evidence type="ECO:0000256" key="1">
    <source>
        <dbReference type="ARBA" id="ARBA00004202"/>
    </source>
</evidence>
<dbReference type="PANTHER" id="PTHR43297:SF2">
    <property type="entry name" value="DIPEPTIDE TRANSPORT ATP-BINDING PROTEIN DPPD"/>
    <property type="match status" value="1"/>
</dbReference>
<dbReference type="GO" id="GO:0005524">
    <property type="term" value="F:ATP binding"/>
    <property type="evidence" value="ECO:0007669"/>
    <property type="project" value="UniProtKB-KW"/>
</dbReference>
<name>A0A849BFZ0_9ACTN</name>
<gene>
    <name evidence="10" type="ORF">HLB09_02620</name>
</gene>
<organism evidence="10 11">
    <name type="scientific">Pseudokineococcus marinus</name>
    <dbReference type="NCBI Taxonomy" id="351215"/>
    <lineage>
        <taxon>Bacteria</taxon>
        <taxon>Bacillati</taxon>
        <taxon>Actinomycetota</taxon>
        <taxon>Actinomycetes</taxon>
        <taxon>Kineosporiales</taxon>
        <taxon>Kineosporiaceae</taxon>
        <taxon>Pseudokineococcus</taxon>
    </lineage>
</organism>
<dbReference type="FunFam" id="3.40.50.300:FF:000016">
    <property type="entry name" value="Oligopeptide ABC transporter ATP-binding component"/>
    <property type="match status" value="1"/>
</dbReference>
<dbReference type="InterPro" id="IPR003439">
    <property type="entry name" value="ABC_transporter-like_ATP-bd"/>
</dbReference>
<protein>
    <submittedName>
        <fullName evidence="10">ABC transporter ATP-binding protein</fullName>
    </submittedName>
</protein>
<dbReference type="EMBL" id="JABEMA010000015">
    <property type="protein sequence ID" value="NNH21999.1"/>
    <property type="molecule type" value="Genomic_DNA"/>
</dbReference>
<accession>A0A849BFZ0</accession>
<dbReference type="RefSeq" id="WP_171201854.1">
    <property type="nucleotide sequence ID" value="NZ_BAAANP010000014.1"/>
</dbReference>
<evidence type="ECO:0000256" key="6">
    <source>
        <dbReference type="ARBA" id="ARBA00022840"/>
    </source>
</evidence>
<evidence type="ECO:0000313" key="10">
    <source>
        <dbReference type="EMBL" id="NNH21999.1"/>
    </source>
</evidence>
<evidence type="ECO:0000256" key="2">
    <source>
        <dbReference type="ARBA" id="ARBA00005417"/>
    </source>
</evidence>
<keyword evidence="6 10" id="KW-0067">ATP-binding</keyword>
<comment type="caution">
    <text evidence="10">The sequence shown here is derived from an EMBL/GenBank/DDBJ whole genome shotgun (WGS) entry which is preliminary data.</text>
</comment>
<keyword evidence="11" id="KW-1185">Reference proteome</keyword>
<dbReference type="Pfam" id="PF00005">
    <property type="entry name" value="ABC_tran"/>
    <property type="match status" value="1"/>
</dbReference>
<feature type="compositionally biased region" description="Low complexity" evidence="8">
    <location>
        <begin position="13"/>
        <end position="24"/>
    </location>
</feature>
<dbReference type="PROSITE" id="PS50893">
    <property type="entry name" value="ABC_TRANSPORTER_2"/>
    <property type="match status" value="1"/>
</dbReference>
<proteinExistence type="inferred from homology"/>
<dbReference type="GO" id="GO:0015833">
    <property type="term" value="P:peptide transport"/>
    <property type="evidence" value="ECO:0007669"/>
    <property type="project" value="InterPro"/>
</dbReference>
<dbReference type="SUPFAM" id="SSF52540">
    <property type="entry name" value="P-loop containing nucleoside triphosphate hydrolases"/>
    <property type="match status" value="1"/>
</dbReference>
<dbReference type="GO" id="GO:0005886">
    <property type="term" value="C:plasma membrane"/>
    <property type="evidence" value="ECO:0007669"/>
    <property type="project" value="UniProtKB-SubCell"/>
</dbReference>
<evidence type="ECO:0000256" key="5">
    <source>
        <dbReference type="ARBA" id="ARBA00022741"/>
    </source>
</evidence>
<dbReference type="InterPro" id="IPR027417">
    <property type="entry name" value="P-loop_NTPase"/>
</dbReference>
<dbReference type="Gene3D" id="3.40.50.300">
    <property type="entry name" value="P-loop containing nucleotide triphosphate hydrolases"/>
    <property type="match status" value="1"/>
</dbReference>
<evidence type="ECO:0000259" key="9">
    <source>
        <dbReference type="PROSITE" id="PS50893"/>
    </source>
</evidence>
<evidence type="ECO:0000256" key="4">
    <source>
        <dbReference type="ARBA" id="ARBA00022475"/>
    </source>
</evidence>
<dbReference type="PANTHER" id="PTHR43297">
    <property type="entry name" value="OLIGOPEPTIDE TRANSPORT ATP-BINDING PROTEIN APPD"/>
    <property type="match status" value="1"/>
</dbReference>
<feature type="domain" description="ABC transporter" evidence="9">
    <location>
        <begin position="34"/>
        <end position="284"/>
    </location>
</feature>
<dbReference type="InterPro" id="IPR013563">
    <property type="entry name" value="Oligopep_ABC_C"/>
</dbReference>
<dbReference type="InterPro" id="IPR017871">
    <property type="entry name" value="ABC_transporter-like_CS"/>
</dbReference>
<dbReference type="Pfam" id="PF08352">
    <property type="entry name" value="oligo_HPY"/>
    <property type="match status" value="1"/>
</dbReference>
<dbReference type="PROSITE" id="PS00211">
    <property type="entry name" value="ABC_TRANSPORTER_1"/>
    <property type="match status" value="1"/>
</dbReference>
<reference evidence="10 11" key="1">
    <citation type="submission" date="2020-05" db="EMBL/GenBank/DDBJ databases">
        <title>MicrobeNet Type strains.</title>
        <authorList>
            <person name="Nicholson A.C."/>
        </authorList>
    </citation>
    <scope>NUCLEOTIDE SEQUENCE [LARGE SCALE GENOMIC DNA]</scope>
    <source>
        <strain evidence="10 11">JCM 14547</strain>
    </source>
</reference>
<dbReference type="NCBIfam" id="TIGR01727">
    <property type="entry name" value="oligo_HPY"/>
    <property type="match status" value="1"/>
</dbReference>
<keyword evidence="5" id="KW-0547">Nucleotide-binding</keyword>
<dbReference type="Proteomes" id="UP000555552">
    <property type="component" value="Unassembled WGS sequence"/>
</dbReference>
<dbReference type="SMART" id="SM00382">
    <property type="entry name" value="AAA"/>
    <property type="match status" value="1"/>
</dbReference>
<feature type="region of interest" description="Disordered" evidence="8">
    <location>
        <begin position="1"/>
        <end position="32"/>
    </location>
</feature>
<evidence type="ECO:0000256" key="7">
    <source>
        <dbReference type="ARBA" id="ARBA00023136"/>
    </source>
</evidence>
<comment type="similarity">
    <text evidence="2">Belongs to the ABC transporter superfamily.</text>
</comment>
<dbReference type="GO" id="GO:0016887">
    <property type="term" value="F:ATP hydrolysis activity"/>
    <property type="evidence" value="ECO:0007669"/>
    <property type="project" value="InterPro"/>
</dbReference>